<dbReference type="InterPro" id="IPR020471">
    <property type="entry name" value="AKR"/>
</dbReference>
<dbReference type="GO" id="GO:0005829">
    <property type="term" value="C:cytosol"/>
    <property type="evidence" value="ECO:0007669"/>
    <property type="project" value="TreeGrafter"/>
</dbReference>
<sequence length="336" mass="35599">MRPELTMADAGGGAATGTSHAVLGLGCAPLGNLFTAIDDDTARATVDAAWDCGIRYFDTAPHYGLGLSELRLGAALSGRPRASYQLSTKVGRLIVPNPEPTGSDLSAGGFDVPGDLTRRRDYSRDGVRRSVEESLHRLGTDYVDIAYIHDPEDVMDQAVTETVAALAELRDEGVVCAIGVGMNFVEPLRRFVRETPVDVVMVAGRWTLLDRSARSLLDEAASGGVSVVVAGPFNSGLLATNSPADGATFDYAPAGHDLVTRARELASAASAVGVPLPAAALQSGTRRPEVAAVVAGLRSPHEVRAARANWDVRIPQRLWVQLDEIAGAQWQRPPER</sequence>
<dbReference type="GO" id="GO:0047834">
    <property type="term" value="F:D-threo-aldose 1-dehydrogenase activity"/>
    <property type="evidence" value="ECO:0007669"/>
    <property type="project" value="UniProtKB-EC"/>
</dbReference>
<dbReference type="SUPFAM" id="SSF51430">
    <property type="entry name" value="NAD(P)-linked oxidoreductase"/>
    <property type="match status" value="1"/>
</dbReference>
<protein>
    <submittedName>
        <fullName evidence="2">D-threo-aldose 1-dehydrogenase</fullName>
        <ecNumber evidence="2">1.1.1.122</ecNumber>
    </submittedName>
</protein>
<dbReference type="InterPro" id="IPR036812">
    <property type="entry name" value="NAD(P)_OxRdtase_dom_sf"/>
</dbReference>
<dbReference type="CDD" id="cd19152">
    <property type="entry name" value="AKR_AKR15A"/>
    <property type="match status" value="1"/>
</dbReference>
<dbReference type="PANTHER" id="PTHR42686">
    <property type="entry name" value="GH17980P-RELATED"/>
    <property type="match status" value="1"/>
</dbReference>
<gene>
    <name evidence="2" type="ORF">FHU39_003008</name>
</gene>
<evidence type="ECO:0000313" key="3">
    <source>
        <dbReference type="Proteomes" id="UP000559182"/>
    </source>
</evidence>
<dbReference type="Gene3D" id="3.20.20.100">
    <property type="entry name" value="NADP-dependent oxidoreductase domain"/>
    <property type="match status" value="1"/>
</dbReference>
<accession>A0A839N5G9</accession>
<proteinExistence type="predicted"/>
<name>A0A839N5G9_9MICO</name>
<dbReference type="InterPro" id="IPR023210">
    <property type="entry name" value="NADP_OxRdtase_dom"/>
</dbReference>
<feature type="domain" description="NADP-dependent oxidoreductase" evidence="1">
    <location>
        <begin position="23"/>
        <end position="325"/>
    </location>
</feature>
<dbReference type="EC" id="1.1.1.122" evidence="2"/>
<dbReference type="Pfam" id="PF00248">
    <property type="entry name" value="Aldo_ket_red"/>
    <property type="match status" value="1"/>
</dbReference>
<evidence type="ECO:0000259" key="1">
    <source>
        <dbReference type="Pfam" id="PF00248"/>
    </source>
</evidence>
<dbReference type="PROSITE" id="PS51257">
    <property type="entry name" value="PROKAR_LIPOPROTEIN"/>
    <property type="match status" value="1"/>
</dbReference>
<organism evidence="2 3">
    <name type="scientific">Flexivirga oryzae</name>
    <dbReference type="NCBI Taxonomy" id="1794944"/>
    <lineage>
        <taxon>Bacteria</taxon>
        <taxon>Bacillati</taxon>
        <taxon>Actinomycetota</taxon>
        <taxon>Actinomycetes</taxon>
        <taxon>Micrococcales</taxon>
        <taxon>Dermacoccaceae</taxon>
        <taxon>Flexivirga</taxon>
    </lineage>
</organism>
<dbReference type="EMBL" id="JACHVQ010000002">
    <property type="protein sequence ID" value="MBB2892990.1"/>
    <property type="molecule type" value="Genomic_DNA"/>
</dbReference>
<keyword evidence="3" id="KW-1185">Reference proteome</keyword>
<dbReference type="PANTHER" id="PTHR42686:SF1">
    <property type="entry name" value="GH17980P-RELATED"/>
    <property type="match status" value="1"/>
</dbReference>
<keyword evidence="2" id="KW-0560">Oxidoreductase</keyword>
<evidence type="ECO:0000313" key="2">
    <source>
        <dbReference type="EMBL" id="MBB2892990.1"/>
    </source>
</evidence>
<dbReference type="Proteomes" id="UP000559182">
    <property type="component" value="Unassembled WGS sequence"/>
</dbReference>
<dbReference type="AlphaFoldDB" id="A0A839N5G9"/>
<dbReference type="RefSeq" id="WP_246336582.1">
    <property type="nucleotide sequence ID" value="NZ_JACHVQ010000002.1"/>
</dbReference>
<reference evidence="2 3" key="1">
    <citation type="submission" date="2020-08" db="EMBL/GenBank/DDBJ databases">
        <title>Sequencing the genomes of 1000 actinobacteria strains.</title>
        <authorList>
            <person name="Klenk H.-P."/>
        </authorList>
    </citation>
    <scope>NUCLEOTIDE SEQUENCE [LARGE SCALE GENOMIC DNA]</scope>
    <source>
        <strain evidence="2 3">DSM 105369</strain>
    </source>
</reference>
<comment type="caution">
    <text evidence="2">The sequence shown here is derived from an EMBL/GenBank/DDBJ whole genome shotgun (WGS) entry which is preliminary data.</text>
</comment>